<keyword evidence="2 5" id="KW-0812">Transmembrane</keyword>
<dbReference type="STRING" id="1839801.Dform_01869"/>
<dbReference type="EMBL" id="CP018258">
    <property type="protein sequence ID" value="APV45187.1"/>
    <property type="molecule type" value="Genomic_DNA"/>
</dbReference>
<keyword evidence="7" id="KW-1185">Reference proteome</keyword>
<evidence type="ECO:0000256" key="1">
    <source>
        <dbReference type="ARBA" id="ARBA00004127"/>
    </source>
</evidence>
<sequence length="193" mass="21297">MKYILMGSAGFLLMHLLDLASMKKMPFLKPILSFCGTALIAISLVMVAVTGVKFGLSGWMSMAGWIVFMVSISLMAYSLYFALPAGDTYIKSGTSGQLVTRGIYALVRHPWLLFFALSMAGLVIGSRSVLAFQAGLAWTILSLVLVYLQDRKIFPRMFSGYSEYRKTTPMLLPNQKSVTAFIEGLKQNKVPEV</sequence>
<dbReference type="GO" id="GO:0008168">
    <property type="term" value="F:methyltransferase activity"/>
    <property type="evidence" value="ECO:0007669"/>
    <property type="project" value="UniProtKB-KW"/>
</dbReference>
<feature type="transmembrane region" description="Helical" evidence="5">
    <location>
        <begin position="130"/>
        <end position="148"/>
    </location>
</feature>
<feature type="transmembrane region" description="Helical" evidence="5">
    <location>
        <begin position="31"/>
        <end position="56"/>
    </location>
</feature>
<name>A0A1P8F9P2_9CHLR</name>
<protein>
    <submittedName>
        <fullName evidence="6">Protein-S-isoprenylcysteine O-methyltransferase Ste14</fullName>
    </submittedName>
</protein>
<dbReference type="InterPro" id="IPR007318">
    <property type="entry name" value="Phopholipid_MeTrfase"/>
</dbReference>
<evidence type="ECO:0000313" key="7">
    <source>
        <dbReference type="Proteomes" id="UP000185934"/>
    </source>
</evidence>
<evidence type="ECO:0000256" key="2">
    <source>
        <dbReference type="ARBA" id="ARBA00022692"/>
    </source>
</evidence>
<dbReference type="GO" id="GO:0012505">
    <property type="term" value="C:endomembrane system"/>
    <property type="evidence" value="ECO:0007669"/>
    <property type="project" value="UniProtKB-SubCell"/>
</dbReference>
<evidence type="ECO:0000256" key="5">
    <source>
        <dbReference type="SAM" id="Phobius"/>
    </source>
</evidence>
<feature type="transmembrane region" description="Helical" evidence="5">
    <location>
        <begin position="103"/>
        <end position="124"/>
    </location>
</feature>
<dbReference type="Pfam" id="PF04191">
    <property type="entry name" value="PEMT"/>
    <property type="match status" value="1"/>
</dbReference>
<evidence type="ECO:0000313" key="6">
    <source>
        <dbReference type="EMBL" id="APV45187.1"/>
    </source>
</evidence>
<feature type="transmembrane region" description="Helical" evidence="5">
    <location>
        <begin position="62"/>
        <end position="83"/>
    </location>
</feature>
<reference evidence="7" key="1">
    <citation type="submission" date="2016-11" db="EMBL/GenBank/DDBJ databases">
        <title>Dehalogenimonas formicexedens sp. nov., a chlorinated alkane respiring bacterium isolated from contaminated groundwater.</title>
        <authorList>
            <person name="Key T.A."/>
            <person name="Bowman K.S."/>
            <person name="Lee I."/>
            <person name="Chun J."/>
            <person name="Albuquerque L."/>
            <person name="da Costa M.S."/>
            <person name="Rainey F.A."/>
            <person name="Moe W.M."/>
        </authorList>
    </citation>
    <scope>NUCLEOTIDE SEQUENCE [LARGE SCALE GENOMIC DNA]</scope>
    <source>
        <strain evidence="7">NSZ-14</strain>
    </source>
</reference>
<dbReference type="OrthoDB" id="1655752at2"/>
<evidence type="ECO:0000256" key="3">
    <source>
        <dbReference type="ARBA" id="ARBA00022989"/>
    </source>
</evidence>
<accession>A0A1P8F9P2</accession>
<evidence type="ECO:0000256" key="4">
    <source>
        <dbReference type="ARBA" id="ARBA00023136"/>
    </source>
</evidence>
<dbReference type="Gene3D" id="1.20.120.1630">
    <property type="match status" value="1"/>
</dbReference>
<keyword evidence="3 5" id="KW-1133">Transmembrane helix</keyword>
<dbReference type="GO" id="GO:0032259">
    <property type="term" value="P:methylation"/>
    <property type="evidence" value="ECO:0007669"/>
    <property type="project" value="UniProtKB-KW"/>
</dbReference>
<dbReference type="AlphaFoldDB" id="A0A1P8F9P2"/>
<comment type="subcellular location">
    <subcellularLocation>
        <location evidence="1">Endomembrane system</location>
        <topology evidence="1">Multi-pass membrane protein</topology>
    </subcellularLocation>
</comment>
<keyword evidence="6" id="KW-0808">Transferase</keyword>
<keyword evidence="6" id="KW-0489">Methyltransferase</keyword>
<proteinExistence type="predicted"/>
<dbReference type="Proteomes" id="UP000185934">
    <property type="component" value="Chromosome"/>
</dbReference>
<dbReference type="KEGG" id="dfo:Dform_01869"/>
<organism evidence="6 7">
    <name type="scientific">Dehalogenimonas formicexedens</name>
    <dbReference type="NCBI Taxonomy" id="1839801"/>
    <lineage>
        <taxon>Bacteria</taxon>
        <taxon>Bacillati</taxon>
        <taxon>Chloroflexota</taxon>
        <taxon>Dehalococcoidia</taxon>
        <taxon>Dehalococcoidales</taxon>
        <taxon>Dehalococcoidaceae</taxon>
        <taxon>Dehalogenimonas</taxon>
    </lineage>
</organism>
<gene>
    <name evidence="6" type="ORF">Dform_01869</name>
</gene>
<dbReference type="RefSeq" id="WP_076004763.1">
    <property type="nucleotide sequence ID" value="NZ_CP018258.1"/>
</dbReference>
<keyword evidence="4 5" id="KW-0472">Membrane</keyword>